<proteinExistence type="predicted"/>
<sequence length="151" mass="16312">MAKTLQVNESIVIDRPLPEVFAYLTDPAKVAEWGSNIVDYQVVSGSPDEVGSVMSVTAKVAGAKIEATEKVIAYEKDKRMGFESGESKIAYTREIDFSGDGDGSTKVTYLQDAEEGTGLFKFADAVALKLYAHDVRGNLQKAKTILEAQNG</sequence>
<gene>
    <name evidence="1" type="ORF">M2280_004805</name>
</gene>
<dbReference type="Proteomes" id="UP001160334">
    <property type="component" value="Unassembled WGS sequence"/>
</dbReference>
<protein>
    <submittedName>
        <fullName evidence="1">Membrane protein</fullName>
    </submittedName>
</protein>
<keyword evidence="2" id="KW-1185">Reference proteome</keyword>
<organism evidence="1 2">
    <name type="scientific">Prescottella agglutinans</name>
    <dbReference type="NCBI Taxonomy" id="1644129"/>
    <lineage>
        <taxon>Bacteria</taxon>
        <taxon>Bacillati</taxon>
        <taxon>Actinomycetota</taxon>
        <taxon>Actinomycetes</taxon>
        <taxon>Mycobacteriales</taxon>
        <taxon>Nocardiaceae</taxon>
        <taxon>Prescottella</taxon>
    </lineage>
</organism>
<dbReference type="InterPro" id="IPR023393">
    <property type="entry name" value="START-like_dom_sf"/>
</dbReference>
<evidence type="ECO:0000313" key="2">
    <source>
        <dbReference type="Proteomes" id="UP001160334"/>
    </source>
</evidence>
<dbReference type="RefSeq" id="WP_280762824.1">
    <property type="nucleotide sequence ID" value="NZ_JARXVC010000015.1"/>
</dbReference>
<dbReference type="SUPFAM" id="SSF55961">
    <property type="entry name" value="Bet v1-like"/>
    <property type="match status" value="1"/>
</dbReference>
<accession>A0ABT6MJM5</accession>
<name>A0ABT6MJM5_9NOCA</name>
<comment type="caution">
    <text evidence="1">The sequence shown here is derived from an EMBL/GenBank/DDBJ whole genome shotgun (WGS) entry which is preliminary data.</text>
</comment>
<dbReference type="Gene3D" id="3.30.530.20">
    <property type="match status" value="1"/>
</dbReference>
<reference evidence="1 2" key="1">
    <citation type="submission" date="2023-04" db="EMBL/GenBank/DDBJ databases">
        <title>Forest soil microbial communities from Buena Vista Peninsula, Colon Province, Panama.</title>
        <authorList>
            <person name="Bouskill N."/>
        </authorList>
    </citation>
    <scope>NUCLEOTIDE SEQUENCE [LARGE SCALE GENOMIC DNA]</scope>
    <source>
        <strain evidence="1 2">CFH S0262</strain>
    </source>
</reference>
<dbReference type="InterPro" id="IPR019587">
    <property type="entry name" value="Polyketide_cyclase/dehydratase"/>
</dbReference>
<dbReference type="Pfam" id="PF10604">
    <property type="entry name" value="Polyketide_cyc2"/>
    <property type="match status" value="1"/>
</dbReference>
<dbReference type="EMBL" id="JARXVC010000015">
    <property type="protein sequence ID" value="MDH6283554.1"/>
    <property type="molecule type" value="Genomic_DNA"/>
</dbReference>
<evidence type="ECO:0000313" key="1">
    <source>
        <dbReference type="EMBL" id="MDH6283554.1"/>
    </source>
</evidence>